<evidence type="ECO:0000313" key="2">
    <source>
        <dbReference type="EMBL" id="RSH92003.1"/>
    </source>
</evidence>
<name>A0A427YLP3_9TREE</name>
<keyword evidence="3" id="KW-1185">Reference proteome</keyword>
<organism evidence="2 3">
    <name type="scientific">Saitozyma podzolica</name>
    <dbReference type="NCBI Taxonomy" id="1890683"/>
    <lineage>
        <taxon>Eukaryota</taxon>
        <taxon>Fungi</taxon>
        <taxon>Dikarya</taxon>
        <taxon>Basidiomycota</taxon>
        <taxon>Agaricomycotina</taxon>
        <taxon>Tremellomycetes</taxon>
        <taxon>Tremellales</taxon>
        <taxon>Trimorphomycetaceae</taxon>
        <taxon>Saitozyma</taxon>
    </lineage>
</organism>
<gene>
    <name evidence="2" type="ORF">EHS25_009374</name>
</gene>
<accession>A0A427YLP3</accession>
<keyword evidence="1" id="KW-1133">Transmembrane helix</keyword>
<protein>
    <submittedName>
        <fullName evidence="2">Uncharacterized protein</fullName>
    </submittedName>
</protein>
<evidence type="ECO:0000313" key="3">
    <source>
        <dbReference type="Proteomes" id="UP000279259"/>
    </source>
</evidence>
<comment type="caution">
    <text evidence="2">The sequence shown here is derived from an EMBL/GenBank/DDBJ whole genome shotgun (WGS) entry which is preliminary data.</text>
</comment>
<dbReference type="OrthoDB" id="2100241at2759"/>
<sequence>MPYPSTESGPFPSILTITSSALRLASYLAFNLPHTPLGQVVSQLVPLLYLVALPGWIMRIAFNLKRLVVVKDEVVEPEDTKDYPVKRRKAERTVAQETARLPPPRLARILAGAPTSNRLTNVFTLLFNTLLLLFVLDSRWSRSLFLSEDDLTYASLTPHSSSISLRLPPGSAHFATATEVSEITRVAYRPLLAPELRAEESPLSWELSHPVTLSALDDWSAKVTVEGLHPGMQYEYRLKTEHGFFPPNEALSLNFTTFPDSRLARSTGSHFRFVHAAKPRYHLYSYSPLEPFPPLFPVHSPFTTPSPSHIQHRWRAYHLRQPAWRSLADWLEDLRGRVAWAQVKFALVDDELELAGAKSKPLSTASDQHKLRSRQLLASQDVQDVIEAIPILPATLHSEGSHVEPGALADPDVNFNVFYRLRPPFVSRGEGDSQDWQADVADLTRWLRSVNGTSGFKFVLSTMTLAPWFGGSETEVAWREAVLDALSNSANIIVLAESSHGFVTSMLRRTIVEVASPPLDSPTTPRWWPGKSRLVPDVGKARTEPQYRWVKIDDQLTEEWETETVDRLLNFIPNTGGAKWTSVEVDTSRGKQRAVVSAYEKGQPIWSIEVVGVRASRAANAVGSVAESLTGILKKLGLLGGRWF</sequence>
<evidence type="ECO:0000256" key="1">
    <source>
        <dbReference type="SAM" id="Phobius"/>
    </source>
</evidence>
<dbReference type="AlphaFoldDB" id="A0A427YLP3"/>
<proteinExistence type="predicted"/>
<dbReference type="EMBL" id="RSCD01000007">
    <property type="protein sequence ID" value="RSH92003.1"/>
    <property type="molecule type" value="Genomic_DNA"/>
</dbReference>
<feature type="transmembrane region" description="Helical" evidence="1">
    <location>
        <begin position="119"/>
        <end position="136"/>
    </location>
</feature>
<feature type="transmembrane region" description="Helical" evidence="1">
    <location>
        <begin position="44"/>
        <end position="62"/>
    </location>
</feature>
<keyword evidence="1" id="KW-0812">Transmembrane</keyword>
<dbReference type="Proteomes" id="UP000279259">
    <property type="component" value="Unassembled WGS sequence"/>
</dbReference>
<keyword evidence="1" id="KW-0472">Membrane</keyword>
<dbReference type="STRING" id="1890683.A0A427YLP3"/>
<reference evidence="2 3" key="1">
    <citation type="submission" date="2018-11" db="EMBL/GenBank/DDBJ databases">
        <title>Genome sequence of Saitozyma podzolica DSM 27192.</title>
        <authorList>
            <person name="Aliyu H."/>
            <person name="Gorte O."/>
            <person name="Ochsenreither K."/>
        </authorList>
    </citation>
    <scope>NUCLEOTIDE SEQUENCE [LARGE SCALE GENOMIC DNA]</scope>
    <source>
        <strain evidence="2 3">DSM 27192</strain>
    </source>
</reference>